<dbReference type="Pfam" id="PF02237">
    <property type="entry name" value="BPL_C"/>
    <property type="match status" value="1"/>
</dbReference>
<evidence type="ECO:0000256" key="1">
    <source>
        <dbReference type="ARBA" id="ARBA00022598"/>
    </source>
</evidence>
<keyword evidence="2" id="KW-0547">Nucleotide-binding</keyword>
<dbReference type="SUPFAM" id="SSF50037">
    <property type="entry name" value="C-terminal domain of transcriptional repressors"/>
    <property type="match status" value="1"/>
</dbReference>
<dbReference type="EC" id="6.3.4.15" evidence="5"/>
<keyword evidence="4" id="KW-0092">Biotin</keyword>
<dbReference type="InterPro" id="IPR045864">
    <property type="entry name" value="aa-tRNA-synth_II/BPL/LPL"/>
</dbReference>
<dbReference type="InterPro" id="IPR004143">
    <property type="entry name" value="BPL_LPL_catalytic"/>
</dbReference>
<evidence type="ECO:0000256" key="4">
    <source>
        <dbReference type="ARBA" id="ARBA00023267"/>
    </source>
</evidence>
<name>A0A9W6S8X4_9ACTN</name>
<proteinExistence type="predicted"/>
<dbReference type="InterPro" id="IPR008988">
    <property type="entry name" value="Transcriptional_repressor_C"/>
</dbReference>
<protein>
    <recommendedName>
        <fullName evidence="5">biotin--[biotin carboxyl-carrier protein] ligase</fullName>
        <ecNumber evidence="5">6.3.4.15</ecNumber>
    </recommendedName>
</protein>
<feature type="domain" description="BPL/LPL catalytic" evidence="6">
    <location>
        <begin position="27"/>
        <end position="209"/>
    </location>
</feature>
<keyword evidence="1 7" id="KW-0436">Ligase</keyword>
<keyword evidence="8" id="KW-1185">Reference proteome</keyword>
<dbReference type="AlphaFoldDB" id="A0A9W6S8X4"/>
<dbReference type="Gene3D" id="2.30.30.100">
    <property type="match status" value="1"/>
</dbReference>
<reference evidence="7" key="1">
    <citation type="submission" date="2023-03" db="EMBL/GenBank/DDBJ databases">
        <title>Actinoallomurus iriomotensis NBRC 103684.</title>
        <authorList>
            <person name="Ichikawa N."/>
            <person name="Sato H."/>
            <person name="Tonouchi N."/>
        </authorList>
    </citation>
    <scope>NUCLEOTIDE SEQUENCE</scope>
    <source>
        <strain evidence="7">NBRC 103684</strain>
    </source>
</reference>
<evidence type="ECO:0000313" key="8">
    <source>
        <dbReference type="Proteomes" id="UP001165074"/>
    </source>
</evidence>
<dbReference type="EMBL" id="BSTK01000012">
    <property type="protein sequence ID" value="GLY89233.1"/>
    <property type="molecule type" value="Genomic_DNA"/>
</dbReference>
<dbReference type="InterPro" id="IPR004408">
    <property type="entry name" value="Biotin_CoA_COase_ligase"/>
</dbReference>
<keyword evidence="3" id="KW-0067">ATP-binding</keyword>
<dbReference type="NCBIfam" id="TIGR00121">
    <property type="entry name" value="birA_ligase"/>
    <property type="match status" value="1"/>
</dbReference>
<dbReference type="GO" id="GO:0005737">
    <property type="term" value="C:cytoplasm"/>
    <property type="evidence" value="ECO:0007669"/>
    <property type="project" value="TreeGrafter"/>
</dbReference>
<gene>
    <name evidence="7" type="ORF">Airi02_071620</name>
</gene>
<dbReference type="GO" id="GO:0004077">
    <property type="term" value="F:biotin--[biotin carboxyl-carrier protein] ligase activity"/>
    <property type="evidence" value="ECO:0007669"/>
    <property type="project" value="UniProtKB-EC"/>
</dbReference>
<evidence type="ECO:0000256" key="2">
    <source>
        <dbReference type="ARBA" id="ARBA00022741"/>
    </source>
</evidence>
<comment type="caution">
    <text evidence="7">The sequence shown here is derived from an EMBL/GenBank/DDBJ whole genome shotgun (WGS) entry which is preliminary data.</text>
</comment>
<evidence type="ECO:0000256" key="3">
    <source>
        <dbReference type="ARBA" id="ARBA00022840"/>
    </source>
</evidence>
<dbReference type="GO" id="GO:0005524">
    <property type="term" value="F:ATP binding"/>
    <property type="evidence" value="ECO:0007669"/>
    <property type="project" value="UniProtKB-KW"/>
</dbReference>
<dbReference type="SUPFAM" id="SSF55681">
    <property type="entry name" value="Class II aaRS and biotin synthetases"/>
    <property type="match status" value="1"/>
</dbReference>
<sequence length="274" mass="29292">MSDSPYTDLDRPPLNARALNHALVRPGGLWREIRVVEETGSTNVDLADLAREGAEPGLVLVAEAQTSGRGRMGRTWSAPPRSGLAFSVLLPQEESVTRLGWLPLVAGIAVVSALRGFAEVEGVGRGRMAEAALKWPNDVLIGDRKLAGILAQRVETGVVVGIGLNVSLRADELPVPTATSLAIEEAPADRDPLLRAILRALEARHEELRTGGESPLREAYRAMCATLGRRVRVELPDGSTLIGEAVDVEEAGRLVVRADDGEHLLNAGDVVHVR</sequence>
<dbReference type="PANTHER" id="PTHR12835">
    <property type="entry name" value="BIOTIN PROTEIN LIGASE"/>
    <property type="match status" value="1"/>
</dbReference>
<evidence type="ECO:0000256" key="5">
    <source>
        <dbReference type="ARBA" id="ARBA00024227"/>
    </source>
</evidence>
<dbReference type="RefSeq" id="WP_285579355.1">
    <property type="nucleotide sequence ID" value="NZ_BSTK01000012.1"/>
</dbReference>
<evidence type="ECO:0000259" key="6">
    <source>
        <dbReference type="PROSITE" id="PS51733"/>
    </source>
</evidence>
<dbReference type="PANTHER" id="PTHR12835:SF5">
    <property type="entry name" value="BIOTIN--PROTEIN LIGASE"/>
    <property type="match status" value="1"/>
</dbReference>
<dbReference type="InterPro" id="IPR003142">
    <property type="entry name" value="BPL_C"/>
</dbReference>
<dbReference type="Proteomes" id="UP001165074">
    <property type="component" value="Unassembled WGS sequence"/>
</dbReference>
<dbReference type="Pfam" id="PF03099">
    <property type="entry name" value="BPL_LplA_LipB"/>
    <property type="match status" value="1"/>
</dbReference>
<accession>A0A9W6S8X4</accession>
<dbReference type="Gene3D" id="3.30.930.10">
    <property type="entry name" value="Bira Bifunctional Protein, Domain 2"/>
    <property type="match status" value="1"/>
</dbReference>
<dbReference type="CDD" id="cd16442">
    <property type="entry name" value="BPL"/>
    <property type="match status" value="1"/>
</dbReference>
<organism evidence="7 8">
    <name type="scientific">Actinoallomurus iriomotensis</name>
    <dbReference type="NCBI Taxonomy" id="478107"/>
    <lineage>
        <taxon>Bacteria</taxon>
        <taxon>Bacillati</taxon>
        <taxon>Actinomycetota</taxon>
        <taxon>Actinomycetes</taxon>
        <taxon>Streptosporangiales</taxon>
        <taxon>Thermomonosporaceae</taxon>
        <taxon>Actinoallomurus</taxon>
    </lineage>
</organism>
<dbReference type="PROSITE" id="PS51733">
    <property type="entry name" value="BPL_LPL_CATALYTIC"/>
    <property type="match status" value="1"/>
</dbReference>
<evidence type="ECO:0000313" key="7">
    <source>
        <dbReference type="EMBL" id="GLY89233.1"/>
    </source>
</evidence>